<dbReference type="InterPro" id="IPR034683">
    <property type="entry name" value="IspD/TarI"/>
</dbReference>
<feature type="binding site" evidence="14">
    <location>
        <position position="269"/>
    </location>
    <ligand>
        <name>a divalent metal cation</name>
        <dbReference type="ChEBI" id="CHEBI:60240"/>
    </ligand>
</feature>
<feature type="binding site" evidence="14">
    <location>
        <position position="271"/>
    </location>
    <ligand>
        <name>a divalent metal cation</name>
        <dbReference type="ChEBI" id="CHEBI:60240"/>
    </ligand>
</feature>
<keyword evidence="17" id="KW-1185">Reference proteome</keyword>
<comment type="caution">
    <text evidence="16">The sequence shown here is derived from an EMBL/GenBank/DDBJ whole genome shotgun (WGS) entry which is preliminary data.</text>
</comment>
<dbReference type="Pfam" id="PF01128">
    <property type="entry name" value="IspD"/>
    <property type="match status" value="1"/>
</dbReference>
<dbReference type="Pfam" id="PF02542">
    <property type="entry name" value="YgbB"/>
    <property type="match status" value="1"/>
</dbReference>
<dbReference type="SUPFAM" id="SSF69765">
    <property type="entry name" value="IpsF-like"/>
    <property type="match status" value="1"/>
</dbReference>
<evidence type="ECO:0000256" key="8">
    <source>
        <dbReference type="ARBA" id="ARBA00022679"/>
    </source>
</evidence>
<dbReference type="GO" id="GO:0050518">
    <property type="term" value="F:2-C-methyl-D-erythritol 4-phosphate cytidylyltransferase activity"/>
    <property type="evidence" value="ECO:0007669"/>
    <property type="project" value="UniProtKB-UniRule"/>
</dbReference>
<evidence type="ECO:0000256" key="2">
    <source>
        <dbReference type="ARBA" id="ARBA00001282"/>
    </source>
</evidence>
<comment type="pathway">
    <text evidence="5 14">Isoprenoid biosynthesis; isopentenyl diphosphate biosynthesis via DXP pathway; isopentenyl diphosphate from 1-deoxy-D-xylulose 5-phosphate: step 2/6.</text>
</comment>
<reference evidence="16" key="1">
    <citation type="submission" date="2021-03" db="EMBL/GenBank/DDBJ databases">
        <title>Roseibium sp. CAU 1637 isolated from Incheon.</title>
        <authorList>
            <person name="Kim W."/>
        </authorList>
    </citation>
    <scope>NUCLEOTIDE SEQUENCE</scope>
    <source>
        <strain evidence="16">CAU 1637</strain>
    </source>
</reference>
<protein>
    <recommendedName>
        <fullName evidence="14">Bifunctional enzyme IspD/IspF</fullName>
    </recommendedName>
    <domain>
        <recommendedName>
            <fullName evidence="14">2-C-methyl-D-erythritol 4-phosphate cytidylyltransferase</fullName>
            <ecNumber evidence="14">2.7.7.60</ecNumber>
        </recommendedName>
        <alternativeName>
            <fullName evidence="14">4-diphosphocytidyl-2C-methyl-D-erythritol synthase</fullName>
        </alternativeName>
        <alternativeName>
            <fullName evidence="14">MEP cytidylyltransferase</fullName>
            <shortName evidence="14">MCT</shortName>
        </alternativeName>
    </domain>
    <domain>
        <recommendedName>
            <fullName evidence="14">2-C-methyl-D-erythritol 2,4-cyclodiphosphate synthase</fullName>
            <shortName evidence="14">MECDP-synthase</shortName>
            <shortName evidence="14">MECPP-synthase</shortName>
            <shortName evidence="14">MECPS</shortName>
            <ecNumber evidence="14">4.6.1.12</ecNumber>
        </recommendedName>
    </domain>
</protein>
<evidence type="ECO:0000313" key="16">
    <source>
        <dbReference type="EMBL" id="MBO0344484.1"/>
    </source>
</evidence>
<feature type="region of interest" description="2-C-methyl-D-erythritol 4-phosphate cytidylyltransferase" evidence="14">
    <location>
        <begin position="1"/>
        <end position="262"/>
    </location>
</feature>
<comment type="similarity">
    <text evidence="14">In the N-terminal section; belongs to the IspD/TarI cytidylyltransferase family. IspD subfamily.</text>
</comment>
<dbReference type="InterPro" id="IPR026596">
    <property type="entry name" value="IspD/F"/>
</dbReference>
<dbReference type="InterPro" id="IPR036571">
    <property type="entry name" value="MECDP_synthase_sf"/>
</dbReference>
<dbReference type="InterPro" id="IPR003526">
    <property type="entry name" value="MECDP_synthase"/>
</dbReference>
<dbReference type="PANTHER" id="PTHR43181">
    <property type="entry name" value="2-C-METHYL-D-ERYTHRITOL 2,4-CYCLODIPHOSPHATE SYNTHASE, CHLOROPLASTIC"/>
    <property type="match status" value="1"/>
</dbReference>
<feature type="site" description="Transition state stabilizer" evidence="14">
    <location>
        <position position="17"/>
    </location>
</feature>
<dbReference type="EC" id="4.6.1.12" evidence="14"/>
<dbReference type="FunFam" id="3.90.550.10:FF:000003">
    <property type="entry name" value="2-C-methyl-D-erythritol 4-phosphate cytidylyltransferase"/>
    <property type="match status" value="1"/>
</dbReference>
<gene>
    <name evidence="14" type="primary">ispDF</name>
    <name evidence="16" type="ORF">J0X15_04545</name>
</gene>
<comment type="caution">
    <text evidence="14">Lacks conserved residue(s) required for the propagation of feature annotation.</text>
</comment>
<evidence type="ECO:0000256" key="7">
    <source>
        <dbReference type="ARBA" id="ARBA00009789"/>
    </source>
</evidence>
<evidence type="ECO:0000256" key="3">
    <source>
        <dbReference type="ARBA" id="ARBA00001968"/>
    </source>
</evidence>
<evidence type="ECO:0000256" key="11">
    <source>
        <dbReference type="ARBA" id="ARBA00023229"/>
    </source>
</evidence>
<dbReference type="HAMAP" id="MF_00108">
    <property type="entry name" value="IspD"/>
    <property type="match status" value="1"/>
</dbReference>
<feature type="binding site" evidence="14">
    <location>
        <position position="400"/>
    </location>
    <ligand>
        <name>4-CDP-2-C-methyl-D-erythritol 2-phosphate</name>
        <dbReference type="ChEBI" id="CHEBI:57919"/>
    </ligand>
</feature>
<dbReference type="EC" id="2.7.7.60" evidence="14"/>
<feature type="site" description="Positions MEP for the nucleophilic attack" evidence="14">
    <location>
        <position position="222"/>
    </location>
</feature>
<feature type="region of interest" description="2-C-methyl-D-erythritol 2,4-cyclodiphosphate synthase" evidence="14">
    <location>
        <begin position="263"/>
        <end position="422"/>
    </location>
</feature>
<keyword evidence="8 14" id="KW-0808">Transferase</keyword>
<dbReference type="PROSITE" id="PS01350">
    <property type="entry name" value="ISPF"/>
    <property type="match status" value="1"/>
</dbReference>
<dbReference type="NCBIfam" id="TIGR00151">
    <property type="entry name" value="ispF"/>
    <property type="match status" value="1"/>
</dbReference>
<dbReference type="GO" id="GO:0008685">
    <property type="term" value="F:2-C-methyl-D-erythritol 2,4-cyclodiphosphate synthase activity"/>
    <property type="evidence" value="ECO:0007669"/>
    <property type="project" value="UniProtKB-UniRule"/>
</dbReference>
<dbReference type="InterPro" id="IPR001228">
    <property type="entry name" value="IspD"/>
</dbReference>
<comment type="function">
    <text evidence="14">Bifunctional enzyme that catalyzes the formation of 4-diphosphocytidyl-2-C-methyl-D-erythritol from CTP and 2-C-methyl-D-erythritol 4-phosphate (MEP) (IspD), and catalyzes the conversion of 4-diphosphocytidyl-2-C-methyl-D-erythritol 2-phosphate (CDP-ME2P) to 2-C-methyl-D-erythritol 2,4-cyclodiphosphate (ME-CPP) with a corresponding release of cytidine 5-monophosphate (CMP) (IspF).</text>
</comment>
<dbReference type="GO" id="GO:0016114">
    <property type="term" value="P:terpenoid biosynthetic process"/>
    <property type="evidence" value="ECO:0007669"/>
    <property type="project" value="InterPro"/>
</dbReference>
<accession>A0A939J845</accession>
<dbReference type="GO" id="GO:0046872">
    <property type="term" value="F:metal ion binding"/>
    <property type="evidence" value="ECO:0007669"/>
    <property type="project" value="UniProtKB-KW"/>
</dbReference>
<keyword evidence="9 14" id="KW-0548">Nucleotidyltransferase</keyword>
<dbReference type="InterPro" id="IPR018294">
    <property type="entry name" value="ISPD_synthase_CS"/>
</dbReference>
<keyword evidence="10 14" id="KW-0479">Metal-binding</keyword>
<evidence type="ECO:0000256" key="13">
    <source>
        <dbReference type="ARBA" id="ARBA00023268"/>
    </source>
</evidence>
<dbReference type="Proteomes" id="UP000664779">
    <property type="component" value="Unassembled WGS sequence"/>
</dbReference>
<dbReference type="HAMAP" id="MF_01520">
    <property type="entry name" value="IspDF"/>
    <property type="match status" value="1"/>
</dbReference>
<dbReference type="InterPro" id="IPR020555">
    <property type="entry name" value="MECDP_synthase_CS"/>
</dbReference>
<dbReference type="Gene3D" id="3.30.1330.50">
    <property type="entry name" value="2-C-methyl-D-erythritol 2,4-cyclodiphosphate synthase"/>
    <property type="match status" value="1"/>
</dbReference>
<evidence type="ECO:0000256" key="12">
    <source>
        <dbReference type="ARBA" id="ARBA00023239"/>
    </source>
</evidence>
<proteinExistence type="inferred from homology"/>
<dbReference type="AlphaFoldDB" id="A0A939J845"/>
<dbReference type="NCBIfam" id="TIGR00453">
    <property type="entry name" value="ispD"/>
    <property type="match status" value="1"/>
</dbReference>
<evidence type="ECO:0000256" key="1">
    <source>
        <dbReference type="ARBA" id="ARBA00000200"/>
    </source>
</evidence>
<evidence type="ECO:0000256" key="6">
    <source>
        <dbReference type="ARBA" id="ARBA00008480"/>
    </source>
</evidence>
<keyword evidence="11 14" id="KW-0414">Isoprene biosynthesis</keyword>
<comment type="cofactor">
    <cofactor evidence="3 14">
        <name>a divalent metal cation</name>
        <dbReference type="ChEBI" id="CHEBI:60240"/>
    </cofactor>
</comment>
<dbReference type="InterPro" id="IPR029044">
    <property type="entry name" value="Nucleotide-diphossugar_trans"/>
</dbReference>
<feature type="domain" description="2-C-methyl-D-erythritol 2,4-cyclodiphosphate synthase" evidence="15">
    <location>
        <begin position="263"/>
        <end position="415"/>
    </location>
</feature>
<feature type="binding site" evidence="14">
    <location>
        <begin position="269"/>
        <end position="271"/>
    </location>
    <ligand>
        <name>4-CDP-2-C-methyl-D-erythritol 2-phosphate</name>
        <dbReference type="ChEBI" id="CHEBI:57919"/>
    </ligand>
</feature>
<feature type="site" description="Positions MEP for the nucleophilic attack" evidence="14">
    <location>
        <position position="165"/>
    </location>
</feature>
<feature type="binding site" evidence="14">
    <location>
        <begin position="295"/>
        <end position="296"/>
    </location>
    <ligand>
        <name>4-CDP-2-C-methyl-D-erythritol 2-phosphate</name>
        <dbReference type="ChEBI" id="CHEBI:57919"/>
    </ligand>
</feature>
<keyword evidence="13 14" id="KW-0511">Multifunctional enzyme</keyword>
<dbReference type="CDD" id="cd02516">
    <property type="entry name" value="CDP-ME_synthetase"/>
    <property type="match status" value="1"/>
</dbReference>
<evidence type="ECO:0000256" key="9">
    <source>
        <dbReference type="ARBA" id="ARBA00022695"/>
    </source>
</evidence>
<keyword evidence="12 14" id="KW-0456">Lyase</keyword>
<feature type="site" description="Transition state stabilizer" evidence="14">
    <location>
        <position position="394"/>
    </location>
</feature>
<dbReference type="PANTHER" id="PTHR43181:SF1">
    <property type="entry name" value="2-C-METHYL-D-ERYTHRITOL 2,4-CYCLODIPHOSPHATE SYNTHASE, CHLOROPLASTIC"/>
    <property type="match status" value="1"/>
</dbReference>
<sequence length="422" mass="45015">MTKHVAALIVAAGRGTRLARTSEDLPKQYRDLGGKPILARTLEAFLTHRGIAKAMVVIHPDDLRLYETVITSLPAAIHRHLEPPVFGGETRQASVANGLKALQRTAPDFVLIHDAARPMVSAEVIANAISTLKTGAPACLAAVPVFDTLKRIAPENPGHLQTVDRTNLWAAQTPQGFAFPQILDAHEAAKTAGRLDFTDDTGLAEWAGHAVTLTLGAPDNFKITTADDLDRAEMILARETQIMTAPLPTTLQRPTLASLPDVRMGQGYDVHAFEDGDAVILGGVPVAHSKKLKGHSDADVVLHALTDAIFGALADGDIGSHFPPSDPQWKGAASDQFLIYALQRLSARGGRLAHADVTIVCEAPKIGPVRDTLRASIAKICDLPIGRVSVKATTSERLGFTGRKEGIACLACATIRLPFDDE</sequence>
<evidence type="ECO:0000256" key="4">
    <source>
        <dbReference type="ARBA" id="ARBA00004709"/>
    </source>
</evidence>
<evidence type="ECO:0000256" key="5">
    <source>
        <dbReference type="ARBA" id="ARBA00004787"/>
    </source>
</evidence>
<comment type="similarity">
    <text evidence="14">In the C-terminal section; belongs to the IspF family.</text>
</comment>
<feature type="site" description="Transition state stabilizer" evidence="14">
    <location>
        <position position="295"/>
    </location>
</feature>
<feature type="binding site" evidence="14">
    <location>
        <position position="303"/>
    </location>
    <ligand>
        <name>a divalent metal cation</name>
        <dbReference type="ChEBI" id="CHEBI:60240"/>
    </ligand>
</feature>
<dbReference type="Gene3D" id="3.90.550.10">
    <property type="entry name" value="Spore Coat Polysaccharide Biosynthesis Protein SpsA, Chain A"/>
    <property type="match status" value="1"/>
</dbReference>
<evidence type="ECO:0000256" key="10">
    <source>
        <dbReference type="ARBA" id="ARBA00022723"/>
    </source>
</evidence>
<feature type="binding site" evidence="14">
    <location>
        <begin position="317"/>
        <end position="319"/>
    </location>
    <ligand>
        <name>4-CDP-2-C-methyl-D-erythritol 2-phosphate</name>
        <dbReference type="ChEBI" id="CHEBI:57919"/>
    </ligand>
</feature>
<dbReference type="GO" id="GO:0019288">
    <property type="term" value="P:isopentenyl diphosphate biosynthetic process, methylerythritol 4-phosphate pathway"/>
    <property type="evidence" value="ECO:0007669"/>
    <property type="project" value="UniProtKB-UniRule"/>
</dbReference>
<feature type="binding site" evidence="14">
    <location>
        <position position="403"/>
    </location>
    <ligand>
        <name>4-CDP-2-C-methyl-D-erythritol 2-phosphate</name>
        <dbReference type="ChEBI" id="CHEBI:57919"/>
    </ligand>
</feature>
<dbReference type="NCBIfam" id="NF006899">
    <property type="entry name" value="PRK09382.1"/>
    <property type="match status" value="1"/>
</dbReference>
<dbReference type="RefSeq" id="WP_206938561.1">
    <property type="nucleotide sequence ID" value="NZ_JAFLNF010000002.1"/>
</dbReference>
<dbReference type="SUPFAM" id="SSF53448">
    <property type="entry name" value="Nucleotide-diphospho-sugar transferases"/>
    <property type="match status" value="1"/>
</dbReference>
<dbReference type="HAMAP" id="MF_00107">
    <property type="entry name" value="IspF"/>
    <property type="match status" value="1"/>
</dbReference>
<feature type="site" description="Transition state stabilizer" evidence="14">
    <location>
        <position position="27"/>
    </location>
</feature>
<evidence type="ECO:0000313" key="17">
    <source>
        <dbReference type="Proteomes" id="UP000664779"/>
    </source>
</evidence>
<dbReference type="PROSITE" id="PS01295">
    <property type="entry name" value="ISPD"/>
    <property type="match status" value="1"/>
</dbReference>
<name>A0A939J845_9HYPH</name>
<comment type="catalytic activity">
    <reaction evidence="1 14">
        <text>4-CDP-2-C-methyl-D-erythritol 2-phosphate = 2-C-methyl-D-erythritol 2,4-cyclic diphosphate + CMP</text>
        <dbReference type="Rhea" id="RHEA:23864"/>
        <dbReference type="ChEBI" id="CHEBI:57919"/>
        <dbReference type="ChEBI" id="CHEBI:58483"/>
        <dbReference type="ChEBI" id="CHEBI:60377"/>
        <dbReference type="EC" id="4.6.1.12"/>
    </reaction>
</comment>
<feature type="binding site" evidence="14">
    <location>
        <begin position="393"/>
        <end position="396"/>
    </location>
    <ligand>
        <name>4-CDP-2-C-methyl-D-erythritol 2-phosphate</name>
        <dbReference type="ChEBI" id="CHEBI:57919"/>
    </ligand>
</feature>
<comment type="similarity">
    <text evidence="6">Belongs to the IspF family.</text>
</comment>
<dbReference type="EMBL" id="JAFLNF010000002">
    <property type="protein sequence ID" value="MBO0344484.1"/>
    <property type="molecule type" value="Genomic_DNA"/>
</dbReference>
<evidence type="ECO:0000256" key="14">
    <source>
        <dbReference type="HAMAP-Rule" id="MF_01520"/>
    </source>
</evidence>
<dbReference type="CDD" id="cd00554">
    <property type="entry name" value="MECDP_synthase"/>
    <property type="match status" value="1"/>
</dbReference>
<comment type="catalytic activity">
    <reaction evidence="2 14">
        <text>2-C-methyl-D-erythritol 4-phosphate + CTP + H(+) = 4-CDP-2-C-methyl-D-erythritol + diphosphate</text>
        <dbReference type="Rhea" id="RHEA:13429"/>
        <dbReference type="ChEBI" id="CHEBI:15378"/>
        <dbReference type="ChEBI" id="CHEBI:33019"/>
        <dbReference type="ChEBI" id="CHEBI:37563"/>
        <dbReference type="ChEBI" id="CHEBI:57823"/>
        <dbReference type="ChEBI" id="CHEBI:58262"/>
        <dbReference type="EC" id="2.7.7.60"/>
    </reaction>
</comment>
<comment type="similarity">
    <text evidence="7">Belongs to the IspD/TarI cytidylyltransferase family. IspD subfamily.</text>
</comment>
<comment type="pathway">
    <text evidence="4 14">Isoprenoid biosynthesis; isopentenyl diphosphate biosynthesis via DXP pathway; isopentenyl diphosphate from 1-deoxy-D-xylulose 5-phosphate: step 4/6.</text>
</comment>
<evidence type="ECO:0000259" key="15">
    <source>
        <dbReference type="Pfam" id="PF02542"/>
    </source>
</evidence>
<organism evidence="16 17">
    <name type="scientific">Roseibium limicola</name>
    <dbReference type="NCBI Taxonomy" id="2816037"/>
    <lineage>
        <taxon>Bacteria</taxon>
        <taxon>Pseudomonadati</taxon>
        <taxon>Pseudomonadota</taxon>
        <taxon>Alphaproteobacteria</taxon>
        <taxon>Hyphomicrobiales</taxon>
        <taxon>Stappiaceae</taxon>
        <taxon>Roseibium</taxon>
    </lineage>
</organism>